<organism evidence="2 3">
    <name type="scientific">Chitinophaga niastensis</name>
    <dbReference type="NCBI Taxonomy" id="536980"/>
    <lineage>
        <taxon>Bacteria</taxon>
        <taxon>Pseudomonadati</taxon>
        <taxon>Bacteroidota</taxon>
        <taxon>Chitinophagia</taxon>
        <taxon>Chitinophagales</taxon>
        <taxon>Chitinophagaceae</taxon>
        <taxon>Chitinophaga</taxon>
    </lineage>
</organism>
<name>A0A2P8H9K5_CHINA</name>
<gene>
    <name evidence="2" type="ORF">CLV51_110115</name>
</gene>
<dbReference type="Gene3D" id="3.90.1340.10">
    <property type="entry name" value="Phage tail collar domain"/>
    <property type="match status" value="1"/>
</dbReference>
<dbReference type="InterPro" id="IPR011083">
    <property type="entry name" value="Phage_tail_collar_dom"/>
</dbReference>
<dbReference type="Pfam" id="PF07484">
    <property type="entry name" value="Collar"/>
    <property type="match status" value="1"/>
</dbReference>
<dbReference type="InterPro" id="IPR037053">
    <property type="entry name" value="Phage_tail_collar_dom_sf"/>
</dbReference>
<dbReference type="RefSeq" id="WP_106531348.1">
    <property type="nucleotide sequence ID" value="NZ_PYAW01000010.1"/>
</dbReference>
<comment type="caution">
    <text evidence="2">The sequence shown here is derived from an EMBL/GenBank/DDBJ whole genome shotgun (WGS) entry which is preliminary data.</text>
</comment>
<keyword evidence="3" id="KW-1185">Reference proteome</keyword>
<feature type="domain" description="Phage tail collar" evidence="1">
    <location>
        <begin position="5"/>
        <end position="61"/>
    </location>
</feature>
<sequence length="187" mass="20179">MPFVGEIRIFAGNFEPVGWMFCQGQTLPISDYDTLFNLIGTTYGGDGINTFNLPDLRGRVPLHPGTNMGIPYAQAQIDGTETVTLSPNNLPPHSHLVSGPVYMPMLGENPGTLATPDNNYYAITNGTQTYSSAPNGTKRLAPLLVNPSDINTMMTVQPSGNGQPIENMQPYLVVNFIISLFGIFPSA</sequence>
<reference evidence="2 3" key="1">
    <citation type="submission" date="2018-03" db="EMBL/GenBank/DDBJ databases">
        <title>Genomic Encyclopedia of Archaeal and Bacterial Type Strains, Phase II (KMG-II): from individual species to whole genera.</title>
        <authorList>
            <person name="Goeker M."/>
        </authorList>
    </citation>
    <scope>NUCLEOTIDE SEQUENCE [LARGE SCALE GENOMIC DNA]</scope>
    <source>
        <strain evidence="2 3">DSM 24859</strain>
    </source>
</reference>
<dbReference type="EMBL" id="PYAW01000010">
    <property type="protein sequence ID" value="PSL42898.1"/>
    <property type="molecule type" value="Genomic_DNA"/>
</dbReference>
<dbReference type="AlphaFoldDB" id="A0A2P8H9K5"/>
<evidence type="ECO:0000313" key="3">
    <source>
        <dbReference type="Proteomes" id="UP000240971"/>
    </source>
</evidence>
<dbReference type="SUPFAM" id="SSF88874">
    <property type="entry name" value="Receptor-binding domain of short tail fibre protein gp12"/>
    <property type="match status" value="1"/>
</dbReference>
<protein>
    <submittedName>
        <fullName evidence="2">Microcystin-dependent protein</fullName>
    </submittedName>
</protein>
<dbReference type="Proteomes" id="UP000240971">
    <property type="component" value="Unassembled WGS sequence"/>
</dbReference>
<evidence type="ECO:0000259" key="1">
    <source>
        <dbReference type="Pfam" id="PF07484"/>
    </source>
</evidence>
<accession>A0A2P8H9K5</accession>
<proteinExistence type="predicted"/>
<dbReference type="OrthoDB" id="9810174at2"/>
<evidence type="ECO:0000313" key="2">
    <source>
        <dbReference type="EMBL" id="PSL42898.1"/>
    </source>
</evidence>